<evidence type="ECO:0000313" key="4">
    <source>
        <dbReference type="Proteomes" id="UP000284662"/>
    </source>
</evidence>
<comment type="caution">
    <text evidence="3">The sequence shown here is derived from an EMBL/GenBank/DDBJ whole genome shotgun (WGS) entry which is preliminary data.</text>
</comment>
<dbReference type="Pfam" id="PF00534">
    <property type="entry name" value="Glycos_transf_1"/>
    <property type="match status" value="1"/>
</dbReference>
<dbReference type="PANTHER" id="PTHR12526:SF630">
    <property type="entry name" value="GLYCOSYLTRANSFERASE"/>
    <property type="match status" value="1"/>
</dbReference>
<dbReference type="Proteomes" id="UP000284662">
    <property type="component" value="Unassembled WGS sequence"/>
</dbReference>
<keyword evidence="3" id="KW-0808">Transferase</keyword>
<dbReference type="AlphaFoldDB" id="A0A411ZV74"/>
<dbReference type="RefSeq" id="WP_117976358.1">
    <property type="nucleotide sequence ID" value="NZ_QRST01000005.1"/>
</dbReference>
<dbReference type="GO" id="GO:0016757">
    <property type="term" value="F:glycosyltransferase activity"/>
    <property type="evidence" value="ECO:0007669"/>
    <property type="project" value="InterPro"/>
</dbReference>
<reference evidence="3 4" key="1">
    <citation type="submission" date="2018-08" db="EMBL/GenBank/DDBJ databases">
        <title>A genome reference for cultivated species of the human gut microbiota.</title>
        <authorList>
            <person name="Zou Y."/>
            <person name="Xue W."/>
            <person name="Luo G."/>
        </authorList>
    </citation>
    <scope>NUCLEOTIDE SEQUENCE [LARGE SCALE GENOMIC DNA]</scope>
    <source>
        <strain evidence="3 4">AF29-2</strain>
    </source>
</reference>
<proteinExistence type="predicted"/>
<name>A0A411ZV74_9FIRM</name>
<dbReference type="SUPFAM" id="SSF53756">
    <property type="entry name" value="UDP-Glycosyltransferase/glycogen phosphorylase"/>
    <property type="match status" value="1"/>
</dbReference>
<sequence length="360" mass="40999">MKNILLMVPRLNIGGAETYTKLVAENLQKRGYNVHIASGGGLLANKLAQKGIKNSWLPMRFSTDISAYLLKYIVKKYNIDLIHANSAAAGITAMKYKQRYNKNMPVVFTVHGKFGDLKKENILKDCDKLIYVSQFVKNDSIKKGFRENNACVIYTGIDMQKFDKTKKDARIIRDKYNIKQDGFVMAIVARIKNLRNKGHQDLLEMMNKYTKARKWHLLVIGKGKGMFKLKSLIKEYELENNVHCIGHVDNVEDFVRLSDVVVLPSDFETFGLALAEGMAMGKAGVAYNIGGIPEIIKDKENGFLVKYKDIDDLYDKLSLLAEDRLLCKSLGKNAYNDIKNNLSVERMMDKIENTYKNFIK</sequence>
<evidence type="ECO:0000259" key="2">
    <source>
        <dbReference type="Pfam" id="PF13439"/>
    </source>
</evidence>
<feature type="domain" description="Glycosyltransferase subfamily 4-like N-terminal" evidence="2">
    <location>
        <begin position="13"/>
        <end position="160"/>
    </location>
</feature>
<dbReference type="Gene3D" id="3.40.50.2000">
    <property type="entry name" value="Glycogen Phosphorylase B"/>
    <property type="match status" value="2"/>
</dbReference>
<evidence type="ECO:0000313" key="3">
    <source>
        <dbReference type="EMBL" id="RGQ06717.1"/>
    </source>
</evidence>
<dbReference type="PANTHER" id="PTHR12526">
    <property type="entry name" value="GLYCOSYLTRANSFERASE"/>
    <property type="match status" value="1"/>
</dbReference>
<gene>
    <name evidence="3" type="ORF">DWZ11_04520</name>
</gene>
<dbReference type="Pfam" id="PF13439">
    <property type="entry name" value="Glyco_transf_4"/>
    <property type="match status" value="1"/>
</dbReference>
<feature type="domain" description="Glycosyl transferase family 1" evidence="1">
    <location>
        <begin position="170"/>
        <end position="336"/>
    </location>
</feature>
<protein>
    <submittedName>
        <fullName evidence="3">Glycosyltransferase family 1 protein</fullName>
    </submittedName>
</protein>
<dbReference type="InterPro" id="IPR001296">
    <property type="entry name" value="Glyco_trans_1"/>
</dbReference>
<evidence type="ECO:0000259" key="1">
    <source>
        <dbReference type="Pfam" id="PF00534"/>
    </source>
</evidence>
<dbReference type="EMBL" id="QRST01000005">
    <property type="protein sequence ID" value="RGQ06717.1"/>
    <property type="molecule type" value="Genomic_DNA"/>
</dbReference>
<organism evidence="3 4">
    <name type="scientific">Megamonas rupellensis</name>
    <dbReference type="NCBI Taxonomy" id="491921"/>
    <lineage>
        <taxon>Bacteria</taxon>
        <taxon>Bacillati</taxon>
        <taxon>Bacillota</taxon>
        <taxon>Negativicutes</taxon>
        <taxon>Selenomonadales</taxon>
        <taxon>Selenomonadaceae</taxon>
        <taxon>Megamonas</taxon>
    </lineage>
</organism>
<accession>A0A411ZV74</accession>
<dbReference type="InterPro" id="IPR028098">
    <property type="entry name" value="Glyco_trans_4-like_N"/>
</dbReference>